<organism evidence="2 3">
    <name type="scientific">Cerrena zonata</name>
    <dbReference type="NCBI Taxonomy" id="2478898"/>
    <lineage>
        <taxon>Eukaryota</taxon>
        <taxon>Fungi</taxon>
        <taxon>Dikarya</taxon>
        <taxon>Basidiomycota</taxon>
        <taxon>Agaricomycotina</taxon>
        <taxon>Agaricomycetes</taxon>
        <taxon>Polyporales</taxon>
        <taxon>Cerrenaceae</taxon>
        <taxon>Cerrena</taxon>
    </lineage>
</organism>
<proteinExistence type="predicted"/>
<feature type="region of interest" description="Disordered" evidence="1">
    <location>
        <begin position="44"/>
        <end position="104"/>
    </location>
</feature>
<evidence type="ECO:0000313" key="3">
    <source>
        <dbReference type="Proteomes" id="UP001385951"/>
    </source>
</evidence>
<dbReference type="Proteomes" id="UP001385951">
    <property type="component" value="Unassembled WGS sequence"/>
</dbReference>
<dbReference type="AlphaFoldDB" id="A0AAW0G676"/>
<reference evidence="2 3" key="1">
    <citation type="submission" date="2022-09" db="EMBL/GenBank/DDBJ databases">
        <authorList>
            <person name="Palmer J.M."/>
        </authorList>
    </citation>
    <scope>NUCLEOTIDE SEQUENCE [LARGE SCALE GENOMIC DNA]</scope>
    <source>
        <strain evidence="2 3">DSM 7382</strain>
    </source>
</reference>
<evidence type="ECO:0000256" key="1">
    <source>
        <dbReference type="SAM" id="MobiDB-lite"/>
    </source>
</evidence>
<feature type="compositionally biased region" description="Low complexity" evidence="1">
    <location>
        <begin position="88"/>
        <end position="104"/>
    </location>
</feature>
<keyword evidence="3" id="KW-1185">Reference proteome</keyword>
<dbReference type="EMBL" id="JASBNA010000011">
    <property type="protein sequence ID" value="KAK7688316.1"/>
    <property type="molecule type" value="Genomic_DNA"/>
</dbReference>
<gene>
    <name evidence="2" type="ORF">QCA50_008688</name>
</gene>
<name>A0AAW0G676_9APHY</name>
<comment type="caution">
    <text evidence="2">The sequence shown here is derived from an EMBL/GenBank/DDBJ whole genome shotgun (WGS) entry which is preliminary data.</text>
</comment>
<accession>A0AAW0G676</accession>
<sequence length="167" mass="18729">MHSDYSPRSQFIYSPYSRPAYPNGVANESTHYWGSVRETHWTKAGDTNRTRAHSTVATQPTAPIPVRRPVERSIYGSPHSSPSRRNDYPYPSSGTPSPSSWLPSSYNTRTLPTFSRQQPTLVDLPAPYWEFEVCGVADFSSPTRSTIPQEMTLAPRLHTIPLPPLTP</sequence>
<feature type="compositionally biased region" description="Polar residues" evidence="1">
    <location>
        <begin position="1"/>
        <end position="12"/>
    </location>
</feature>
<feature type="region of interest" description="Disordered" evidence="1">
    <location>
        <begin position="1"/>
        <end position="20"/>
    </location>
</feature>
<evidence type="ECO:0000313" key="2">
    <source>
        <dbReference type="EMBL" id="KAK7688316.1"/>
    </source>
</evidence>
<protein>
    <submittedName>
        <fullName evidence="2">Uncharacterized protein</fullName>
    </submittedName>
</protein>